<evidence type="ECO:0000313" key="4">
    <source>
        <dbReference type="Proteomes" id="UP000182932"/>
    </source>
</evidence>
<reference evidence="3 4" key="1">
    <citation type="submission" date="2016-10" db="EMBL/GenBank/DDBJ databases">
        <authorList>
            <person name="Varghese N."/>
            <person name="Submissions S."/>
        </authorList>
    </citation>
    <scope>NUCLEOTIDE SEQUENCE [LARGE SCALE GENOMIC DNA]</scope>
    <source>
        <strain evidence="3 4">FF3</strain>
    </source>
</reference>
<comment type="caution">
    <text evidence="3">The sequence shown here is derived from an EMBL/GenBank/DDBJ whole genome shotgun (WGS) entry which is preliminary data.</text>
</comment>
<gene>
    <name evidence="3" type="ORF">SAMN04487940_11880</name>
</gene>
<evidence type="ECO:0000313" key="3">
    <source>
        <dbReference type="EMBL" id="SEK01571.1"/>
    </source>
</evidence>
<dbReference type="InterPro" id="IPR054491">
    <property type="entry name" value="MGH1-like_GH"/>
</dbReference>
<keyword evidence="4" id="KW-1185">Reference proteome</keyword>
<dbReference type="EMBL" id="FNYY01000018">
    <property type="protein sequence ID" value="SEK01571.1"/>
    <property type="molecule type" value="Genomic_DNA"/>
</dbReference>
<dbReference type="InterPro" id="IPR032856">
    <property type="entry name" value="GDE_N_bis"/>
</dbReference>
<accession>A0A975WDJ4</accession>
<dbReference type="Pfam" id="PF14742">
    <property type="entry name" value="GDE_N_bis"/>
    <property type="match status" value="1"/>
</dbReference>
<evidence type="ECO:0000259" key="1">
    <source>
        <dbReference type="Pfam" id="PF14742"/>
    </source>
</evidence>
<dbReference type="RefSeq" id="WP_074838432.1">
    <property type="nucleotide sequence ID" value="NZ_CATMKJ010000016.1"/>
</dbReference>
<feature type="domain" description="Putative glycogen debranching enzyme N-terminal" evidence="1">
    <location>
        <begin position="24"/>
        <end position="220"/>
    </location>
</feature>
<dbReference type="SUPFAM" id="SSF48208">
    <property type="entry name" value="Six-hairpin glycosidases"/>
    <property type="match status" value="1"/>
</dbReference>
<dbReference type="Gene3D" id="1.50.10.10">
    <property type="match status" value="1"/>
</dbReference>
<dbReference type="InterPro" id="IPR012341">
    <property type="entry name" value="6hp_glycosidase-like_sf"/>
</dbReference>
<dbReference type="InterPro" id="IPR008928">
    <property type="entry name" value="6-hairpin_glycosidase_sf"/>
</dbReference>
<dbReference type="GeneID" id="80820190"/>
<organism evidence="3 4">
    <name type="scientific">Marinovum algicola</name>
    <dbReference type="NCBI Taxonomy" id="42444"/>
    <lineage>
        <taxon>Bacteria</taxon>
        <taxon>Pseudomonadati</taxon>
        <taxon>Pseudomonadota</taxon>
        <taxon>Alphaproteobacteria</taxon>
        <taxon>Rhodobacterales</taxon>
        <taxon>Roseobacteraceae</taxon>
        <taxon>Marinovum</taxon>
    </lineage>
</organism>
<dbReference type="Proteomes" id="UP000182932">
    <property type="component" value="Unassembled WGS sequence"/>
</dbReference>
<evidence type="ECO:0000259" key="2">
    <source>
        <dbReference type="Pfam" id="PF22422"/>
    </source>
</evidence>
<dbReference type="GO" id="GO:0005975">
    <property type="term" value="P:carbohydrate metabolic process"/>
    <property type="evidence" value="ECO:0007669"/>
    <property type="project" value="InterPro"/>
</dbReference>
<proteinExistence type="predicted"/>
<protein>
    <submittedName>
        <fullName evidence="3">Glycogen debranching enzyme (Alpha-1,6-glucosidase)</fullName>
    </submittedName>
</protein>
<sequence length="731" mass="80333">MPAENRKAIPNDFGPDTRDDFHVLKYQSAFAVFPATGCMNGGEADVPELHCKDGLFVGDTRALSRFILRLNRSRVTAMGAVVGEGASVFSSSMANRRLHDSAGREIAAYGIHIDRERFLRQSLHDRLRITNYSAGPVDLDVTLDCWADFRDIFEVRGVERARRGQLHAPQVDGRNLIFGYRTLDDVEMRSAVRFDRDFDTEGGHVHFRLQLAPGAGEEITTRVHVEAEGPAVTLPRPGDVDGAYETCKQETVDDFRARRDRFTLLRTNRPAFDEWLTNSASDLALLITELPTGPYPFAGLPWFAAPFGRDAIVTAMQTAWLYPALARGVLDYLAATQADRMDIPNESAPGKIIHEAREGEMARLGEVPFHRYYGGIDQTLLFVMLAEEYYRRVGDLDWLKSFRPAIDRALAWADSFGDRDGDGLIEYLQSGDKGLRNQGWKDSINAVFHADGALAEGAIALVEVQAYNYAARRSAAALYRAMGDETAAAASDTRAKAIFAKLETAFWDDGLGAWVLGLDGAKQPMRVLSSNAGHVLFAGAASNHRADTFAARFDDADFLVDWGMRTIAAGTVQFNPMGYHTGSIWPHDNSIVAAGLCRYGQKPRAARLLEGLFAAAHDVERRGLPELYCGFGASGMPHLVSYPSACSPQAWAAGSPFLCLKALIGLEIDMTREGDKISLNDPYLPKDLDRLVIEGLPLGDHAATVQVERRAAGGFDGKIEMTAGRRHRAVS</sequence>
<feature type="domain" description="Mannosylglycerate hydrolase MGH1-like glycoside hydrolase" evidence="2">
    <location>
        <begin position="310"/>
        <end position="628"/>
    </location>
</feature>
<dbReference type="Pfam" id="PF22422">
    <property type="entry name" value="MGH1-like_GH"/>
    <property type="match status" value="1"/>
</dbReference>
<name>A0A975WDJ4_9RHOB</name>
<dbReference type="AlphaFoldDB" id="A0A975WDJ4"/>